<gene>
    <name evidence="8" type="ORF">HMPREF9195_01900</name>
</gene>
<feature type="transmembrane region" description="Helical" evidence="6">
    <location>
        <begin position="757"/>
        <end position="778"/>
    </location>
</feature>
<feature type="transmembrane region" description="Helical" evidence="6">
    <location>
        <begin position="365"/>
        <end position="386"/>
    </location>
</feature>
<feature type="transmembrane region" description="Helical" evidence="6">
    <location>
        <begin position="661"/>
        <end position="681"/>
    </location>
</feature>
<dbReference type="RefSeq" id="WP_016523832.1">
    <property type="nucleotide sequence ID" value="NZ_KE332517.1"/>
</dbReference>
<sequence>MKLEGIHFFFKKIAEFQLKYRWLCLVLLATVTVAGLIGVKSFKVGSADEDEFLTVKESTKKNDARFKELFGSNDSIVLLFESDDVFKPEVLQAIKEIGAELLEKVPYSDSITSITDTDITVGTDEGIEITNPFRDGIPSDPAALKAAKDFILSRKSIVNKLVTQDATETWLVLSLKATPPEEVWSKTSTKAPMYVIGEAAIDIVTDPKYHSTAYTIKPAGLPYTETEEKVVMGQETTKSVGLSFLCMIILLIVFTRSLRGTIVPLFATFFGITTVLGIMGFLHISGKSEMMSVPIVLAMALSVGYSIHLVNSFKTSFYELGKRKEAVIASIENTGWPLFFTVVTTVVSVLSFLTTDLKPMRWMGAASAAMVFAVYVYVSVLIPILMSFGKDIEAGKDSANAHTKRAVRAQKLDKWFERFGHSVIKRRKAIIVAFTLITAACIPALFRIDVNMDSFKFMGLRIPYIKRLYEITQSQLGSYFNYNIMLTFDEDDAVKNPDVLKKLDELSTLIGTFRLTKLNNGVPKIFSILDIVKEMNQTMHSDDPAFYTIPDDEDLLAQLLFLYEISGGQTSRWVDEEFRTLRMSIDVASYDANELAANLKTIEQTCAELFPQTDCHLIGRAVQFAELNNKIVFGELYSFLTSLVAIAILMMLVFSSVKMGLIGLIPNIFPVLVIGAIMGYLDISLDLMTMAIMPMILGIAVDDTIHFTNHAKYLFEKDKSYTDALFGTFYSIGKTLAMTTIILSATFLVYLTCKIDAILRLGVLAAVGLLSALAADYFMTPVLIYISKPFGKEETNG</sequence>
<feature type="transmembrane region" description="Helical" evidence="6">
    <location>
        <begin position="334"/>
        <end position="353"/>
    </location>
</feature>
<dbReference type="PROSITE" id="PS50156">
    <property type="entry name" value="SSD"/>
    <property type="match status" value="1"/>
</dbReference>
<feature type="transmembrane region" description="Helical" evidence="6">
    <location>
        <begin position="239"/>
        <end position="255"/>
    </location>
</feature>
<dbReference type="InterPro" id="IPR000731">
    <property type="entry name" value="SSD"/>
</dbReference>
<comment type="caution">
    <text evidence="8">The sequence shown here is derived from an EMBL/GenBank/DDBJ whole genome shotgun (WGS) entry which is preliminary data.</text>
</comment>
<dbReference type="Pfam" id="PF03176">
    <property type="entry name" value="MMPL"/>
    <property type="match status" value="2"/>
</dbReference>
<keyword evidence="3 6" id="KW-0812">Transmembrane</keyword>
<evidence type="ECO:0000313" key="8">
    <source>
        <dbReference type="EMBL" id="EPF28208.1"/>
    </source>
</evidence>
<evidence type="ECO:0000256" key="1">
    <source>
        <dbReference type="ARBA" id="ARBA00004651"/>
    </source>
</evidence>
<dbReference type="PANTHER" id="PTHR33406">
    <property type="entry name" value="MEMBRANE PROTEIN MJ1562-RELATED"/>
    <property type="match status" value="1"/>
</dbReference>
<keyword evidence="4 6" id="KW-1133">Transmembrane helix</keyword>
<evidence type="ECO:0000256" key="2">
    <source>
        <dbReference type="ARBA" id="ARBA00022475"/>
    </source>
</evidence>
<feature type="transmembrane region" description="Helical" evidence="6">
    <location>
        <begin position="429"/>
        <end position="446"/>
    </location>
</feature>
<feature type="transmembrane region" description="Helical" evidence="6">
    <location>
        <begin position="20"/>
        <end position="39"/>
    </location>
</feature>
<accession>A0AA87NPR9</accession>
<dbReference type="Gene3D" id="1.20.1640.10">
    <property type="entry name" value="Multidrug efflux transporter AcrB transmembrane domain"/>
    <property type="match status" value="2"/>
</dbReference>
<evidence type="ECO:0000313" key="9">
    <source>
        <dbReference type="Proteomes" id="UP000014634"/>
    </source>
</evidence>
<evidence type="ECO:0000256" key="5">
    <source>
        <dbReference type="ARBA" id="ARBA00023136"/>
    </source>
</evidence>
<evidence type="ECO:0000256" key="4">
    <source>
        <dbReference type="ARBA" id="ARBA00022989"/>
    </source>
</evidence>
<proteinExistence type="predicted"/>
<keyword evidence="5 6" id="KW-0472">Membrane</keyword>
<keyword evidence="2" id="KW-1003">Cell membrane</keyword>
<organism evidence="8 9">
    <name type="scientific">Treponema medium ATCC 700293</name>
    <dbReference type="NCBI Taxonomy" id="1125700"/>
    <lineage>
        <taxon>Bacteria</taxon>
        <taxon>Pseudomonadati</taxon>
        <taxon>Spirochaetota</taxon>
        <taxon>Spirochaetia</taxon>
        <taxon>Spirochaetales</taxon>
        <taxon>Treponemataceae</taxon>
        <taxon>Treponema</taxon>
    </lineage>
</organism>
<dbReference type="SUPFAM" id="SSF82866">
    <property type="entry name" value="Multidrug efflux transporter AcrB transmembrane domain"/>
    <property type="match status" value="2"/>
</dbReference>
<feature type="transmembrane region" description="Helical" evidence="6">
    <location>
        <begin position="636"/>
        <end position="654"/>
    </location>
</feature>
<dbReference type="EMBL" id="ATFE01000013">
    <property type="protein sequence ID" value="EPF28208.1"/>
    <property type="molecule type" value="Genomic_DNA"/>
</dbReference>
<dbReference type="InterPro" id="IPR004869">
    <property type="entry name" value="MMPL_dom"/>
</dbReference>
<evidence type="ECO:0000259" key="7">
    <source>
        <dbReference type="PROSITE" id="PS50156"/>
    </source>
</evidence>
<name>A0AA87NPR9_TREMD</name>
<feature type="domain" description="SSD" evidence="7">
    <location>
        <begin position="262"/>
        <end position="388"/>
    </location>
</feature>
<feature type="transmembrane region" description="Helical" evidence="6">
    <location>
        <begin position="262"/>
        <end position="284"/>
    </location>
</feature>
<dbReference type="GO" id="GO:0005886">
    <property type="term" value="C:plasma membrane"/>
    <property type="evidence" value="ECO:0007669"/>
    <property type="project" value="UniProtKB-SubCell"/>
</dbReference>
<reference evidence="8 9" key="1">
    <citation type="submission" date="2013-04" db="EMBL/GenBank/DDBJ databases">
        <title>The Genome Sequence of Treponema medium ATCC 700293.</title>
        <authorList>
            <consortium name="The Broad Institute Genomics Platform"/>
            <person name="Earl A."/>
            <person name="Ward D."/>
            <person name="Feldgarden M."/>
            <person name="Gevers D."/>
            <person name="Leonetti C."/>
            <person name="Blanton J.M."/>
            <person name="Dewhirst F.E."/>
            <person name="Izard J."/>
            <person name="Walker B."/>
            <person name="Young S."/>
            <person name="Zeng Q."/>
            <person name="Gargeya S."/>
            <person name="Fitzgerald M."/>
            <person name="Haas B."/>
            <person name="Abouelleil A."/>
            <person name="Allen A.W."/>
            <person name="Alvarado L."/>
            <person name="Arachchi H.M."/>
            <person name="Berlin A.M."/>
            <person name="Chapman S.B."/>
            <person name="Gainer-Dewar J."/>
            <person name="Goldberg J."/>
            <person name="Griggs A."/>
            <person name="Gujja S."/>
            <person name="Hansen M."/>
            <person name="Howarth C."/>
            <person name="Imamovic A."/>
            <person name="Ireland A."/>
            <person name="Larimer J."/>
            <person name="McCowan C."/>
            <person name="Murphy C."/>
            <person name="Pearson M."/>
            <person name="Poon T.W."/>
            <person name="Priest M."/>
            <person name="Roberts A."/>
            <person name="Saif S."/>
            <person name="Shea T."/>
            <person name="Sisk P."/>
            <person name="Sykes S."/>
            <person name="Wortman J."/>
            <person name="Nusbaum C."/>
            <person name="Birren B."/>
        </authorList>
    </citation>
    <scope>NUCLEOTIDE SEQUENCE [LARGE SCALE GENOMIC DNA]</scope>
    <source>
        <strain evidence="8 9">ATCC 700293</strain>
    </source>
</reference>
<feature type="transmembrane region" description="Helical" evidence="6">
    <location>
        <begin position="290"/>
        <end position="313"/>
    </location>
</feature>
<dbReference type="AlphaFoldDB" id="A0AA87NPR9"/>
<dbReference type="PANTHER" id="PTHR33406:SF12">
    <property type="entry name" value="BLR2997 PROTEIN"/>
    <property type="match status" value="1"/>
</dbReference>
<dbReference type="Proteomes" id="UP000014634">
    <property type="component" value="Unassembled WGS sequence"/>
</dbReference>
<protein>
    <recommendedName>
        <fullName evidence="7">SSD domain-containing protein</fullName>
    </recommendedName>
</protein>
<dbReference type="InterPro" id="IPR050545">
    <property type="entry name" value="Mycobact_MmpL"/>
</dbReference>
<comment type="subcellular location">
    <subcellularLocation>
        <location evidence="1">Cell membrane</location>
        <topology evidence="1">Multi-pass membrane protein</topology>
    </subcellularLocation>
</comment>
<evidence type="ECO:0000256" key="3">
    <source>
        <dbReference type="ARBA" id="ARBA00022692"/>
    </source>
</evidence>
<feature type="transmembrane region" description="Helical" evidence="6">
    <location>
        <begin position="729"/>
        <end position="751"/>
    </location>
</feature>
<evidence type="ECO:0000256" key="6">
    <source>
        <dbReference type="SAM" id="Phobius"/>
    </source>
</evidence>